<keyword evidence="3" id="KW-1185">Reference proteome</keyword>
<comment type="caution">
    <text evidence="2">The sequence shown here is derived from an EMBL/GenBank/DDBJ whole genome shotgun (WGS) entry which is preliminary data.</text>
</comment>
<dbReference type="Pfam" id="PF11575">
    <property type="entry name" value="FhuF_C"/>
    <property type="match status" value="1"/>
</dbReference>
<name>A0ABM9CDU3_9BACL</name>
<gene>
    <name evidence="2" type="ORF">PAECIP111893_03098</name>
</gene>
<reference evidence="2" key="1">
    <citation type="submission" date="2022-01" db="EMBL/GenBank/DDBJ databases">
        <authorList>
            <person name="Criscuolo A."/>
        </authorList>
    </citation>
    <scope>NUCLEOTIDE SEQUENCE</scope>
    <source>
        <strain evidence="2">CIP111893</strain>
    </source>
</reference>
<evidence type="ECO:0000313" key="2">
    <source>
        <dbReference type="EMBL" id="CAH1209679.1"/>
    </source>
</evidence>
<organism evidence="2 3">
    <name type="scientific">Paenibacillus plantiphilus</name>
    <dbReference type="NCBI Taxonomy" id="2905650"/>
    <lineage>
        <taxon>Bacteria</taxon>
        <taxon>Bacillati</taxon>
        <taxon>Bacillota</taxon>
        <taxon>Bacilli</taxon>
        <taxon>Bacillales</taxon>
        <taxon>Paenibacillaceae</taxon>
        <taxon>Paenibacillus</taxon>
    </lineage>
</organism>
<protein>
    <recommendedName>
        <fullName evidence="1">Ferric siderophore reductase C-terminal domain-containing protein</fullName>
    </recommendedName>
</protein>
<dbReference type="EMBL" id="CAKMMF010000016">
    <property type="protein sequence ID" value="CAH1209679.1"/>
    <property type="molecule type" value="Genomic_DNA"/>
</dbReference>
<dbReference type="RefSeq" id="WP_236343452.1">
    <property type="nucleotide sequence ID" value="NZ_CAKMMF010000016.1"/>
</dbReference>
<sequence>MSTNMLIDIPFIEEQYAVAFKRPEQPMVEYSFVELTKPETIRNLMETYAGILKASDITPAATYFASWLRGMSITAQLLMSVHDAALDWSIGNWTLLVSERDGRMSFAFHPVDAAIVSGPSTDRAAWRDNLMNDLYSKTLRPLIDAVSGATGVHSAQLWALMASGMYYYRERQLEVLGEGSSAFSQVEADYRYVMQEMKGDVFGRSRNPLAVKFRLVENPRNKQEMIPLKASCCLAYLTEGHGYCYTCPKLSESQRLEKGRELAAKAAKS</sequence>
<evidence type="ECO:0000313" key="3">
    <source>
        <dbReference type="Proteomes" id="UP000838686"/>
    </source>
</evidence>
<dbReference type="Proteomes" id="UP000838686">
    <property type="component" value="Unassembled WGS sequence"/>
</dbReference>
<dbReference type="InterPro" id="IPR024726">
    <property type="entry name" value="FhuF_C"/>
</dbReference>
<proteinExistence type="predicted"/>
<evidence type="ECO:0000259" key="1">
    <source>
        <dbReference type="Pfam" id="PF11575"/>
    </source>
</evidence>
<accession>A0ABM9CDU3</accession>
<feature type="domain" description="Ferric siderophore reductase C-terminal" evidence="1">
    <location>
        <begin position="230"/>
        <end position="249"/>
    </location>
</feature>